<keyword evidence="2" id="KW-1185">Reference proteome</keyword>
<organism evidence="1 2">
    <name type="scientific">Penicillium canariense</name>
    <dbReference type="NCBI Taxonomy" id="189055"/>
    <lineage>
        <taxon>Eukaryota</taxon>
        <taxon>Fungi</taxon>
        <taxon>Dikarya</taxon>
        <taxon>Ascomycota</taxon>
        <taxon>Pezizomycotina</taxon>
        <taxon>Eurotiomycetes</taxon>
        <taxon>Eurotiomycetidae</taxon>
        <taxon>Eurotiales</taxon>
        <taxon>Aspergillaceae</taxon>
        <taxon>Penicillium</taxon>
    </lineage>
</organism>
<comment type="caution">
    <text evidence="1">The sequence shown here is derived from an EMBL/GenBank/DDBJ whole genome shotgun (WGS) entry which is preliminary data.</text>
</comment>
<dbReference type="AlphaFoldDB" id="A0A9W9LND2"/>
<reference evidence="1" key="1">
    <citation type="submission" date="2022-11" db="EMBL/GenBank/DDBJ databases">
        <authorList>
            <person name="Petersen C."/>
        </authorList>
    </citation>
    <scope>NUCLEOTIDE SEQUENCE</scope>
    <source>
        <strain evidence="1">IBT 26290</strain>
    </source>
</reference>
<evidence type="ECO:0000313" key="2">
    <source>
        <dbReference type="Proteomes" id="UP001149163"/>
    </source>
</evidence>
<name>A0A9W9LND2_9EURO</name>
<evidence type="ECO:0000313" key="1">
    <source>
        <dbReference type="EMBL" id="KAJ5166583.1"/>
    </source>
</evidence>
<sequence length="74" mass="7998">MAMMTSKQRMAGMGIDIDTPRWQSPAVFRAGQASAPETQCSKELSAFLNVPEVPGEVTDAELNWLGRPEGRSCG</sequence>
<proteinExistence type="predicted"/>
<gene>
    <name evidence="1" type="ORF">N7482_005364</name>
</gene>
<dbReference type="GeneID" id="81426665"/>
<accession>A0A9W9LND2</accession>
<dbReference type="Proteomes" id="UP001149163">
    <property type="component" value="Unassembled WGS sequence"/>
</dbReference>
<protein>
    <submittedName>
        <fullName evidence="1">Uncharacterized protein</fullName>
    </submittedName>
</protein>
<dbReference type="RefSeq" id="XP_056543044.1">
    <property type="nucleotide sequence ID" value="XM_056687489.1"/>
</dbReference>
<dbReference type="EMBL" id="JAPQKN010000003">
    <property type="protein sequence ID" value="KAJ5166583.1"/>
    <property type="molecule type" value="Genomic_DNA"/>
</dbReference>
<reference evidence="1" key="2">
    <citation type="journal article" date="2023" name="IMA Fungus">
        <title>Comparative genomic study of the Penicillium genus elucidates a diverse pangenome and 15 lateral gene transfer events.</title>
        <authorList>
            <person name="Petersen C."/>
            <person name="Sorensen T."/>
            <person name="Nielsen M.R."/>
            <person name="Sondergaard T.E."/>
            <person name="Sorensen J.L."/>
            <person name="Fitzpatrick D.A."/>
            <person name="Frisvad J.C."/>
            <person name="Nielsen K.L."/>
        </authorList>
    </citation>
    <scope>NUCLEOTIDE SEQUENCE</scope>
    <source>
        <strain evidence="1">IBT 26290</strain>
    </source>
</reference>